<evidence type="ECO:0008006" key="4">
    <source>
        <dbReference type="Google" id="ProtNLM"/>
    </source>
</evidence>
<gene>
    <name evidence="3" type="ORF">LCGC14_1806740</name>
</gene>
<dbReference type="InterPro" id="IPR027417">
    <property type="entry name" value="P-loop_NTPase"/>
</dbReference>
<dbReference type="AlphaFoldDB" id="A0A0F9HAV7"/>
<organism evidence="3">
    <name type="scientific">marine sediment metagenome</name>
    <dbReference type="NCBI Taxonomy" id="412755"/>
    <lineage>
        <taxon>unclassified sequences</taxon>
        <taxon>metagenomes</taxon>
        <taxon>ecological metagenomes</taxon>
    </lineage>
</organism>
<sequence length="347" mass="39729">MLRQVYIILNDNIIYQRNYAKGLDNSLFSNIYIKIKKTAFSKFGNEIGSFEFFEFKLTYIVEKSLNLLVLFVSGLGDLFEDMKSQLNRFMKEFLDFYGDSIQDIDLTFIADVLDPIVDAIHRNLKPKISIIGFSGVGKTTTTKLIKAEEIPMQHIPTITGEVATIKIGKLEFFLWDFAGQDHFDFLWEKFLRGSDAVILITDSTLANLDKSRYFFELVNKIVPYARLAVIANKQDLPDAMKVEDIERLLGEKTYSMIAIDPNNRHKMIRIIADLLDMDTSVSPLLKPIFERDSLMNEVQKSLENGDFKGTIELLDRIGDICLEIGDDSLSIEFQSKAEKLRTVLKSK</sequence>
<evidence type="ECO:0000256" key="2">
    <source>
        <dbReference type="ARBA" id="ARBA00023134"/>
    </source>
</evidence>
<name>A0A0F9HAV7_9ZZZZ</name>
<dbReference type="InterPro" id="IPR005225">
    <property type="entry name" value="Small_GTP-bd"/>
</dbReference>
<dbReference type="SUPFAM" id="SSF52540">
    <property type="entry name" value="P-loop containing nucleoside triphosphate hydrolases"/>
    <property type="match status" value="1"/>
</dbReference>
<dbReference type="Gene3D" id="3.40.50.300">
    <property type="entry name" value="P-loop containing nucleotide triphosphate hydrolases"/>
    <property type="match status" value="1"/>
</dbReference>
<dbReference type="PRINTS" id="PR00449">
    <property type="entry name" value="RASTRNSFRMNG"/>
</dbReference>
<dbReference type="InterPro" id="IPR024156">
    <property type="entry name" value="Small_GTPase_ARF"/>
</dbReference>
<dbReference type="NCBIfam" id="TIGR00231">
    <property type="entry name" value="small_GTP"/>
    <property type="match status" value="1"/>
</dbReference>
<dbReference type="InterPro" id="IPR006689">
    <property type="entry name" value="Small_GTPase_ARF/SAR"/>
</dbReference>
<keyword evidence="2" id="KW-0342">GTP-binding</keyword>
<comment type="caution">
    <text evidence="3">The sequence shown here is derived from an EMBL/GenBank/DDBJ whole genome shotgun (WGS) entry which is preliminary data.</text>
</comment>
<dbReference type="SMART" id="SM00177">
    <property type="entry name" value="ARF"/>
    <property type="match status" value="1"/>
</dbReference>
<dbReference type="GO" id="GO:0003924">
    <property type="term" value="F:GTPase activity"/>
    <property type="evidence" value="ECO:0007669"/>
    <property type="project" value="InterPro"/>
</dbReference>
<dbReference type="PANTHER" id="PTHR11711">
    <property type="entry name" value="ADP RIBOSYLATION FACTOR-RELATED"/>
    <property type="match status" value="1"/>
</dbReference>
<proteinExistence type="predicted"/>
<evidence type="ECO:0000256" key="1">
    <source>
        <dbReference type="ARBA" id="ARBA00022741"/>
    </source>
</evidence>
<reference evidence="3" key="1">
    <citation type="journal article" date="2015" name="Nature">
        <title>Complex archaea that bridge the gap between prokaryotes and eukaryotes.</title>
        <authorList>
            <person name="Spang A."/>
            <person name="Saw J.H."/>
            <person name="Jorgensen S.L."/>
            <person name="Zaremba-Niedzwiedzka K."/>
            <person name="Martijn J."/>
            <person name="Lind A.E."/>
            <person name="van Eijk R."/>
            <person name="Schleper C."/>
            <person name="Guy L."/>
            <person name="Ettema T.J."/>
        </authorList>
    </citation>
    <scope>NUCLEOTIDE SEQUENCE</scope>
</reference>
<dbReference type="SMART" id="SM00175">
    <property type="entry name" value="RAB"/>
    <property type="match status" value="1"/>
</dbReference>
<dbReference type="EMBL" id="LAZR01017489">
    <property type="protein sequence ID" value="KKM00207.1"/>
    <property type="molecule type" value="Genomic_DNA"/>
</dbReference>
<accession>A0A0F9HAV7</accession>
<keyword evidence="1" id="KW-0547">Nucleotide-binding</keyword>
<evidence type="ECO:0000313" key="3">
    <source>
        <dbReference type="EMBL" id="KKM00207.1"/>
    </source>
</evidence>
<dbReference type="GO" id="GO:0005525">
    <property type="term" value="F:GTP binding"/>
    <property type="evidence" value="ECO:0007669"/>
    <property type="project" value="UniProtKB-KW"/>
</dbReference>
<dbReference type="Pfam" id="PF00025">
    <property type="entry name" value="Arf"/>
    <property type="match status" value="1"/>
</dbReference>
<protein>
    <recommendedName>
        <fullName evidence="4">GTP-binding protein</fullName>
    </recommendedName>
</protein>